<dbReference type="EC" id="4.2.1.75" evidence="3 9"/>
<dbReference type="Gene3D" id="3.40.50.10090">
    <property type="match status" value="2"/>
</dbReference>
<comment type="function">
    <text evidence="6 9">Catalyzes cyclization of the linear tetrapyrrole, hydroxymethylbilane, to the macrocyclic uroporphyrinogen III.</text>
</comment>
<organism evidence="11 12">
    <name type="scientific">Gilvimarinus algae</name>
    <dbReference type="NCBI Taxonomy" id="3058037"/>
    <lineage>
        <taxon>Bacteria</taxon>
        <taxon>Pseudomonadati</taxon>
        <taxon>Pseudomonadota</taxon>
        <taxon>Gammaproteobacteria</taxon>
        <taxon>Cellvibrionales</taxon>
        <taxon>Cellvibrionaceae</taxon>
        <taxon>Gilvimarinus</taxon>
    </lineage>
</organism>
<reference evidence="11" key="1">
    <citation type="submission" date="2023-07" db="EMBL/GenBank/DDBJ databases">
        <title>Gilvimarinus algae sp. nov., isolated from the surface of Kelp.</title>
        <authorList>
            <person name="Sun Y.Y."/>
            <person name="Gong Y."/>
            <person name="Du Z.J."/>
        </authorList>
    </citation>
    <scope>NUCLEOTIDE SEQUENCE</scope>
    <source>
        <strain evidence="11">SDUM040014</strain>
    </source>
</reference>
<comment type="caution">
    <text evidence="11">The sequence shown here is derived from an EMBL/GenBank/DDBJ whole genome shotgun (WGS) entry which is preliminary data.</text>
</comment>
<evidence type="ECO:0000256" key="8">
    <source>
        <dbReference type="ARBA" id="ARBA00048617"/>
    </source>
</evidence>
<dbReference type="EMBL" id="JAULRT010000060">
    <property type="protein sequence ID" value="MDO3383120.1"/>
    <property type="molecule type" value="Genomic_DNA"/>
</dbReference>
<name>A0ABT8TGA9_9GAMM</name>
<dbReference type="InterPro" id="IPR039793">
    <property type="entry name" value="UROS/Hem4"/>
</dbReference>
<evidence type="ECO:0000256" key="6">
    <source>
        <dbReference type="ARBA" id="ARBA00037589"/>
    </source>
</evidence>
<dbReference type="PANTHER" id="PTHR38042:SF1">
    <property type="entry name" value="UROPORPHYRINOGEN-III SYNTHASE, CHLOROPLASTIC"/>
    <property type="match status" value="1"/>
</dbReference>
<keyword evidence="12" id="KW-1185">Reference proteome</keyword>
<evidence type="ECO:0000256" key="9">
    <source>
        <dbReference type="RuleBase" id="RU366031"/>
    </source>
</evidence>
<evidence type="ECO:0000256" key="1">
    <source>
        <dbReference type="ARBA" id="ARBA00004772"/>
    </source>
</evidence>
<evidence type="ECO:0000256" key="4">
    <source>
        <dbReference type="ARBA" id="ARBA00023239"/>
    </source>
</evidence>
<accession>A0ABT8TGA9</accession>
<evidence type="ECO:0000313" key="11">
    <source>
        <dbReference type="EMBL" id="MDO3383120.1"/>
    </source>
</evidence>
<evidence type="ECO:0000259" key="10">
    <source>
        <dbReference type="Pfam" id="PF02602"/>
    </source>
</evidence>
<evidence type="ECO:0000256" key="5">
    <source>
        <dbReference type="ARBA" id="ARBA00023244"/>
    </source>
</evidence>
<gene>
    <name evidence="11" type="ORF">QWI16_13150</name>
</gene>
<comment type="catalytic activity">
    <reaction evidence="8 9">
        <text>hydroxymethylbilane = uroporphyrinogen III + H2O</text>
        <dbReference type="Rhea" id="RHEA:18965"/>
        <dbReference type="ChEBI" id="CHEBI:15377"/>
        <dbReference type="ChEBI" id="CHEBI:57308"/>
        <dbReference type="ChEBI" id="CHEBI:57845"/>
        <dbReference type="EC" id="4.2.1.75"/>
    </reaction>
</comment>
<evidence type="ECO:0000256" key="2">
    <source>
        <dbReference type="ARBA" id="ARBA00008133"/>
    </source>
</evidence>
<keyword evidence="4 9" id="KW-0456">Lyase</keyword>
<dbReference type="InterPro" id="IPR036108">
    <property type="entry name" value="4pyrrol_syn_uPrphyn_synt_sf"/>
</dbReference>
<sequence>MSAARVLITRPEPMASRWQQWLAKGGIQAQVIPCMAIEPLTDEDSVQAIKNRVLAFDHYQKAIFISRNAASEALKWLEDYWPQWPVGVGIYAVGEATAGELTKAGLAVNALGSARGAMNSETLLAEPDLQSVAGERIVIFKGQGGRETLARTLTERGARVDHCELYRRAIPRGAEASLRRWLASSSGQALIIAHSGESLANLCLLARQGGCESALLRHPLLVPGERVAELAKVQGFERIAVALNAGDEAMLEQIKRYQAEQ</sequence>
<protein>
    <recommendedName>
        <fullName evidence="7 9">Uroporphyrinogen-III synthase</fullName>
        <ecNumber evidence="3 9">4.2.1.75</ecNumber>
    </recommendedName>
</protein>
<comment type="similarity">
    <text evidence="2 9">Belongs to the uroporphyrinogen-III synthase family.</text>
</comment>
<dbReference type="Proteomes" id="UP001168380">
    <property type="component" value="Unassembled WGS sequence"/>
</dbReference>
<dbReference type="PANTHER" id="PTHR38042">
    <property type="entry name" value="UROPORPHYRINOGEN-III SYNTHASE, CHLOROPLASTIC"/>
    <property type="match status" value="1"/>
</dbReference>
<evidence type="ECO:0000313" key="12">
    <source>
        <dbReference type="Proteomes" id="UP001168380"/>
    </source>
</evidence>
<dbReference type="RefSeq" id="WP_302713836.1">
    <property type="nucleotide sequence ID" value="NZ_JAULRT010000060.1"/>
</dbReference>
<keyword evidence="5 9" id="KW-0627">Porphyrin biosynthesis</keyword>
<dbReference type="Pfam" id="PF02602">
    <property type="entry name" value="HEM4"/>
    <property type="match status" value="1"/>
</dbReference>
<feature type="domain" description="Tetrapyrrole biosynthesis uroporphyrinogen III synthase" evidence="10">
    <location>
        <begin position="18"/>
        <end position="252"/>
    </location>
</feature>
<dbReference type="InterPro" id="IPR003754">
    <property type="entry name" value="4pyrrol_synth_uPrphyn_synth"/>
</dbReference>
<dbReference type="SUPFAM" id="SSF69618">
    <property type="entry name" value="HemD-like"/>
    <property type="match status" value="1"/>
</dbReference>
<dbReference type="GO" id="GO:0004852">
    <property type="term" value="F:uroporphyrinogen-III synthase activity"/>
    <property type="evidence" value="ECO:0007669"/>
    <property type="project" value="UniProtKB-EC"/>
</dbReference>
<dbReference type="CDD" id="cd06578">
    <property type="entry name" value="HemD"/>
    <property type="match status" value="1"/>
</dbReference>
<evidence type="ECO:0000256" key="3">
    <source>
        <dbReference type="ARBA" id="ARBA00013109"/>
    </source>
</evidence>
<proteinExistence type="inferred from homology"/>
<evidence type="ECO:0000256" key="7">
    <source>
        <dbReference type="ARBA" id="ARBA00040167"/>
    </source>
</evidence>
<comment type="pathway">
    <text evidence="1 9">Porphyrin-containing compound metabolism; protoporphyrin-IX biosynthesis; coproporphyrinogen-III from 5-aminolevulinate: step 3/4.</text>
</comment>